<dbReference type="InterPro" id="IPR019748">
    <property type="entry name" value="FERM_central"/>
</dbReference>
<accession>A0A267DTT3</accession>
<dbReference type="Pfam" id="PF09380">
    <property type="entry name" value="FERM_C"/>
    <property type="match status" value="1"/>
</dbReference>
<protein>
    <recommendedName>
        <fullName evidence="3">FERM domain-containing protein</fullName>
    </recommendedName>
</protein>
<name>A0A267DTT3_9PLAT</name>
<dbReference type="OrthoDB" id="6266673at2759"/>
<dbReference type="Pfam" id="PF00373">
    <property type="entry name" value="FERM_M"/>
    <property type="match status" value="1"/>
</dbReference>
<reference evidence="4 5" key="1">
    <citation type="submission" date="2017-06" db="EMBL/GenBank/DDBJ databases">
        <title>A platform for efficient transgenesis in Macrostomum lignano, a flatworm model organism for stem cell research.</title>
        <authorList>
            <person name="Berezikov E."/>
        </authorList>
    </citation>
    <scope>NUCLEOTIDE SEQUENCE [LARGE SCALE GENOMIC DNA]</scope>
    <source>
        <strain evidence="4">DV1</strain>
        <tissue evidence="4">Whole organism</tissue>
    </source>
</reference>
<dbReference type="InterPro" id="IPR018980">
    <property type="entry name" value="FERM_PH-like_C"/>
</dbReference>
<dbReference type="Pfam" id="PF09379">
    <property type="entry name" value="FERM_N"/>
    <property type="match status" value="1"/>
</dbReference>
<evidence type="ECO:0000259" key="3">
    <source>
        <dbReference type="PROSITE" id="PS50057"/>
    </source>
</evidence>
<dbReference type="SMART" id="SM01196">
    <property type="entry name" value="FERM_C"/>
    <property type="match status" value="1"/>
</dbReference>
<dbReference type="PANTHER" id="PTHR23280:SF32">
    <property type="entry name" value="FI22325P1"/>
    <property type="match status" value="1"/>
</dbReference>
<evidence type="ECO:0000256" key="1">
    <source>
        <dbReference type="SAM" id="MobiDB-lite"/>
    </source>
</evidence>
<dbReference type="Gene3D" id="2.30.29.30">
    <property type="entry name" value="Pleckstrin-homology domain (PH domain)/Phosphotyrosine-binding domain (PTB)"/>
    <property type="match status" value="1"/>
</dbReference>
<keyword evidence="2" id="KW-0472">Membrane</keyword>
<evidence type="ECO:0000313" key="4">
    <source>
        <dbReference type="EMBL" id="PAA52708.1"/>
    </source>
</evidence>
<dbReference type="Gene3D" id="1.20.80.10">
    <property type="match status" value="1"/>
</dbReference>
<dbReference type="AlphaFoldDB" id="A0A267DTT3"/>
<dbReference type="PRINTS" id="PR00935">
    <property type="entry name" value="BAND41"/>
</dbReference>
<dbReference type="InterPro" id="IPR029071">
    <property type="entry name" value="Ubiquitin-like_domsf"/>
</dbReference>
<comment type="caution">
    <text evidence="4">The sequence shown here is derived from an EMBL/GenBank/DDBJ whole genome shotgun (WGS) entry which is preliminary data.</text>
</comment>
<organism evidence="4 5">
    <name type="scientific">Macrostomum lignano</name>
    <dbReference type="NCBI Taxonomy" id="282301"/>
    <lineage>
        <taxon>Eukaryota</taxon>
        <taxon>Metazoa</taxon>
        <taxon>Spiralia</taxon>
        <taxon>Lophotrochozoa</taxon>
        <taxon>Platyhelminthes</taxon>
        <taxon>Rhabditophora</taxon>
        <taxon>Macrostomorpha</taxon>
        <taxon>Macrostomida</taxon>
        <taxon>Macrostomidae</taxon>
        <taxon>Macrostomum</taxon>
    </lineage>
</organism>
<dbReference type="InterPro" id="IPR018979">
    <property type="entry name" value="FERM_N"/>
</dbReference>
<dbReference type="PANTHER" id="PTHR23280">
    <property type="entry name" value="4.1 G PROTEIN"/>
    <property type="match status" value="1"/>
</dbReference>
<dbReference type="EMBL" id="NIVC01003195">
    <property type="protein sequence ID" value="PAA52708.1"/>
    <property type="molecule type" value="Genomic_DNA"/>
</dbReference>
<dbReference type="SUPFAM" id="SSF54236">
    <property type="entry name" value="Ubiquitin-like"/>
    <property type="match status" value="1"/>
</dbReference>
<keyword evidence="2" id="KW-1133">Transmembrane helix</keyword>
<dbReference type="InterPro" id="IPR011993">
    <property type="entry name" value="PH-like_dom_sf"/>
</dbReference>
<dbReference type="SUPFAM" id="SSF47031">
    <property type="entry name" value="Second domain of FERM"/>
    <property type="match status" value="1"/>
</dbReference>
<evidence type="ECO:0000313" key="5">
    <source>
        <dbReference type="Proteomes" id="UP000215902"/>
    </source>
</evidence>
<feature type="transmembrane region" description="Helical" evidence="2">
    <location>
        <begin position="553"/>
        <end position="573"/>
    </location>
</feature>
<gene>
    <name evidence="4" type="ORF">BOX15_Mlig010288g1</name>
</gene>
<dbReference type="InterPro" id="IPR035963">
    <property type="entry name" value="FERM_2"/>
</dbReference>
<evidence type="ECO:0000256" key="2">
    <source>
        <dbReference type="SAM" id="Phobius"/>
    </source>
</evidence>
<feature type="compositionally biased region" description="Low complexity" evidence="1">
    <location>
        <begin position="414"/>
        <end position="424"/>
    </location>
</feature>
<keyword evidence="5" id="KW-1185">Reference proteome</keyword>
<dbReference type="SUPFAM" id="SSF50729">
    <property type="entry name" value="PH domain-like"/>
    <property type="match status" value="1"/>
</dbReference>
<dbReference type="InterPro" id="IPR014352">
    <property type="entry name" value="FERM/acyl-CoA-bd_prot_sf"/>
</dbReference>
<dbReference type="CDD" id="cd14473">
    <property type="entry name" value="FERM_B-lobe"/>
    <property type="match status" value="1"/>
</dbReference>
<dbReference type="PROSITE" id="PS50057">
    <property type="entry name" value="FERM_3"/>
    <property type="match status" value="1"/>
</dbReference>
<sequence>MPSLLKKLHLPTKKKEESIGEFQCIVSLLHEDKPLEFKFHVDTFGEGIFEKVCEVIGNLQEKDYFGLRYRSDDQQRRWLENGLPAYKQLKHLSPIVVTFRVKHYPPHPTDNLKQELSKYLLFCQLKRDLLHARLYSVSSNDVIFLAACIVQAEFGDFDEIEDYEENAYLSGVTLIHNQTPKIETRIYEEHRNLKGKSVQEVEAMFLSKAFSLDTYGIDPKPVRDRNGNTLHLGLAHNAIVTFHGSRLTHSFPWENVNSIQFNDKMLLLDVNLSREELTNSTDFKYKKRHLLGFKCESRAAASALWAWSLEQQMFYTLNKGTEARVMKAKAGLFKQRHSSFRFSGRSQKELLSNSDYFLNINHTAPGFVRHSRREQAQADGRGQTDSRYATFPRRSKPDGAGDASTSTPRRTPLDDGAVGGAAAASGDDSVVLVHDIDRVSRGGDLESGIENTIAEEAEAEAEAEAAAADDVFRDKDVDSGVAEETIVSSAAAAAAVLPNNHDGEADEAFSELDKVLDQVDGQAQAGGDKTDRLADKTAVQRPPSRSRCPRLRALFLLSVGFSLLAVLGAVVLFELGEPPEPLRWLRSHPVAHDVHERFYAPARARLMEIGASAVARLR</sequence>
<dbReference type="Gene3D" id="3.10.20.90">
    <property type="entry name" value="Phosphatidylinositol 3-kinase Catalytic Subunit, Chain A, domain 1"/>
    <property type="match status" value="1"/>
</dbReference>
<dbReference type="GO" id="GO:0031032">
    <property type="term" value="P:actomyosin structure organization"/>
    <property type="evidence" value="ECO:0007669"/>
    <property type="project" value="TreeGrafter"/>
</dbReference>
<proteinExistence type="predicted"/>
<dbReference type="STRING" id="282301.A0A267DTT3"/>
<dbReference type="SMART" id="SM00295">
    <property type="entry name" value="B41"/>
    <property type="match status" value="1"/>
</dbReference>
<dbReference type="InterPro" id="IPR000299">
    <property type="entry name" value="FERM_domain"/>
</dbReference>
<keyword evidence="2" id="KW-0812">Transmembrane</keyword>
<dbReference type="Proteomes" id="UP000215902">
    <property type="component" value="Unassembled WGS sequence"/>
</dbReference>
<dbReference type="InterPro" id="IPR019749">
    <property type="entry name" value="Band_41_domain"/>
</dbReference>
<feature type="domain" description="FERM" evidence="3">
    <location>
        <begin position="22"/>
        <end position="319"/>
    </location>
</feature>
<dbReference type="GO" id="GO:0005856">
    <property type="term" value="C:cytoskeleton"/>
    <property type="evidence" value="ECO:0007669"/>
    <property type="project" value="TreeGrafter"/>
</dbReference>
<feature type="region of interest" description="Disordered" evidence="1">
    <location>
        <begin position="368"/>
        <end position="424"/>
    </location>
</feature>